<feature type="domain" description="NADAR" evidence="1">
    <location>
        <begin position="64"/>
        <end position="122"/>
    </location>
</feature>
<name>A0A8H6G652_9LECA</name>
<evidence type="ECO:0000259" key="1">
    <source>
        <dbReference type="Pfam" id="PF08719"/>
    </source>
</evidence>
<comment type="caution">
    <text evidence="2">The sequence shown here is derived from an EMBL/GenBank/DDBJ whole genome shotgun (WGS) entry which is preliminary data.</text>
</comment>
<dbReference type="Proteomes" id="UP000578531">
    <property type="component" value="Unassembled WGS sequence"/>
</dbReference>
<dbReference type="GeneID" id="59282711"/>
<sequence length="134" mass="14687">MPSPHDLQSLLKSLANQFQSSKLLLSSTPLKAIHISLTVFAASKMAQGPRWVRTMKDPFRKSAYNIAEKILVGSGPAEAKALSREMSNFDQEVWDANCNGVVEEGNLLKFQRNENLKDVLLAPPGLGMCGNESD</sequence>
<dbReference type="RefSeq" id="XP_037170486.1">
    <property type="nucleotide sequence ID" value="XM_037302979.1"/>
</dbReference>
<dbReference type="EMBL" id="JACCJC010000002">
    <property type="protein sequence ID" value="KAF6241238.1"/>
    <property type="molecule type" value="Genomic_DNA"/>
</dbReference>
<dbReference type="CDD" id="cd15457">
    <property type="entry name" value="NADAR"/>
    <property type="match status" value="1"/>
</dbReference>
<gene>
    <name evidence="2" type="ORF">HO173_001033</name>
</gene>
<dbReference type="OrthoDB" id="6046047at2759"/>
<dbReference type="AlphaFoldDB" id="A0A8H6G652"/>
<evidence type="ECO:0000313" key="3">
    <source>
        <dbReference type="Proteomes" id="UP000578531"/>
    </source>
</evidence>
<keyword evidence="3" id="KW-1185">Reference proteome</keyword>
<dbReference type="Gene3D" id="1.10.357.40">
    <property type="entry name" value="YbiA-like"/>
    <property type="match status" value="1"/>
</dbReference>
<dbReference type="InterPro" id="IPR012816">
    <property type="entry name" value="NADAR"/>
</dbReference>
<protein>
    <recommendedName>
        <fullName evidence="1">NADAR domain-containing protein</fullName>
    </recommendedName>
</protein>
<reference evidence="2 3" key="1">
    <citation type="journal article" date="2020" name="Genomics">
        <title>Complete, high-quality genomes from long-read metagenomic sequencing of two wolf lichen thalli reveals enigmatic genome architecture.</title>
        <authorList>
            <person name="McKenzie S.K."/>
            <person name="Walston R.F."/>
            <person name="Allen J.L."/>
        </authorList>
    </citation>
    <scope>NUCLEOTIDE SEQUENCE [LARGE SCALE GENOMIC DNA]</scope>
    <source>
        <strain evidence="2">WasteWater2</strain>
    </source>
</reference>
<dbReference type="InterPro" id="IPR037238">
    <property type="entry name" value="YbiA-like_sf"/>
</dbReference>
<proteinExistence type="predicted"/>
<dbReference type="SUPFAM" id="SSF143990">
    <property type="entry name" value="YbiA-like"/>
    <property type="match status" value="1"/>
</dbReference>
<organism evidence="2 3">
    <name type="scientific">Letharia columbiana</name>
    <dbReference type="NCBI Taxonomy" id="112416"/>
    <lineage>
        <taxon>Eukaryota</taxon>
        <taxon>Fungi</taxon>
        <taxon>Dikarya</taxon>
        <taxon>Ascomycota</taxon>
        <taxon>Pezizomycotina</taxon>
        <taxon>Lecanoromycetes</taxon>
        <taxon>OSLEUM clade</taxon>
        <taxon>Lecanoromycetidae</taxon>
        <taxon>Lecanorales</taxon>
        <taxon>Lecanorineae</taxon>
        <taxon>Parmeliaceae</taxon>
        <taxon>Letharia</taxon>
    </lineage>
</organism>
<dbReference type="Pfam" id="PF08719">
    <property type="entry name" value="NADAR"/>
    <property type="match status" value="1"/>
</dbReference>
<accession>A0A8H6G652</accession>
<evidence type="ECO:0000313" key="2">
    <source>
        <dbReference type="EMBL" id="KAF6241238.1"/>
    </source>
</evidence>